<dbReference type="EMBL" id="JAWQEG010001032">
    <property type="protein sequence ID" value="KAK3883044.1"/>
    <property type="molecule type" value="Genomic_DNA"/>
</dbReference>
<proteinExistence type="predicted"/>
<comment type="caution">
    <text evidence="1">The sequence shown here is derived from an EMBL/GenBank/DDBJ whole genome shotgun (WGS) entry which is preliminary data.</text>
</comment>
<organism evidence="1 2">
    <name type="scientific">Petrolisthes cinctipes</name>
    <name type="common">Flat porcelain crab</name>
    <dbReference type="NCBI Taxonomy" id="88211"/>
    <lineage>
        <taxon>Eukaryota</taxon>
        <taxon>Metazoa</taxon>
        <taxon>Ecdysozoa</taxon>
        <taxon>Arthropoda</taxon>
        <taxon>Crustacea</taxon>
        <taxon>Multicrustacea</taxon>
        <taxon>Malacostraca</taxon>
        <taxon>Eumalacostraca</taxon>
        <taxon>Eucarida</taxon>
        <taxon>Decapoda</taxon>
        <taxon>Pleocyemata</taxon>
        <taxon>Anomura</taxon>
        <taxon>Galatheoidea</taxon>
        <taxon>Porcellanidae</taxon>
        <taxon>Petrolisthes</taxon>
    </lineage>
</organism>
<sequence length="158" mass="17089">MKKSKDVVVVQEVDKYTVTRLLIPENKEGGRLLNTHSQGRPTTTTTATTTLATSAMTLNVATHSLLHATHSTPTLSPGFSLCNTLQRYTRSGFSLCKTLHTNALATSASTLKAAGALTPATLSVISFTLVLQCYSGLARVFFILHFLLHVQELENLNT</sequence>
<evidence type="ECO:0000313" key="2">
    <source>
        <dbReference type="Proteomes" id="UP001286313"/>
    </source>
</evidence>
<name>A0AAE1KSE4_PETCI</name>
<evidence type="ECO:0000313" key="1">
    <source>
        <dbReference type="EMBL" id="KAK3883044.1"/>
    </source>
</evidence>
<keyword evidence="2" id="KW-1185">Reference proteome</keyword>
<dbReference type="AlphaFoldDB" id="A0AAE1KSE4"/>
<gene>
    <name evidence="1" type="ORF">Pcinc_012619</name>
</gene>
<accession>A0AAE1KSE4</accession>
<reference evidence="1" key="1">
    <citation type="submission" date="2023-10" db="EMBL/GenBank/DDBJ databases">
        <title>Genome assemblies of two species of porcelain crab, Petrolisthes cinctipes and Petrolisthes manimaculis (Anomura: Porcellanidae).</title>
        <authorList>
            <person name="Angst P."/>
        </authorList>
    </citation>
    <scope>NUCLEOTIDE SEQUENCE</scope>
    <source>
        <strain evidence="1">PB745_01</strain>
        <tissue evidence="1">Gill</tissue>
    </source>
</reference>
<protein>
    <submittedName>
        <fullName evidence="1">Uncharacterized protein</fullName>
    </submittedName>
</protein>
<dbReference type="Proteomes" id="UP001286313">
    <property type="component" value="Unassembled WGS sequence"/>
</dbReference>